<dbReference type="AlphaFoldDB" id="A0A4Q0VKR9"/>
<proteinExistence type="predicted"/>
<comment type="caution">
    <text evidence="1">The sequence shown here is derived from an EMBL/GenBank/DDBJ whole genome shotgun (WGS) entry which is preliminary data.</text>
</comment>
<organism evidence="1 2">
    <name type="scientific">Levilactobacillus suantsaii</name>
    <dbReference type="NCBI Taxonomy" id="2292255"/>
    <lineage>
        <taxon>Bacteria</taxon>
        <taxon>Bacillati</taxon>
        <taxon>Bacillota</taxon>
        <taxon>Bacilli</taxon>
        <taxon>Lactobacillales</taxon>
        <taxon>Lactobacillaceae</taxon>
        <taxon>Levilactobacillus</taxon>
    </lineage>
</organism>
<dbReference type="RefSeq" id="WP_129031986.1">
    <property type="nucleotide sequence ID" value="NZ_CP059603.1"/>
</dbReference>
<keyword evidence="2" id="KW-1185">Reference proteome</keyword>
<dbReference type="EMBL" id="QXIL01000006">
    <property type="protein sequence ID" value="RXI79054.1"/>
    <property type="molecule type" value="Genomic_DNA"/>
</dbReference>
<dbReference type="Proteomes" id="UP000290602">
    <property type="component" value="Unassembled WGS sequence"/>
</dbReference>
<dbReference type="OrthoDB" id="2292063at2"/>
<evidence type="ECO:0000313" key="1">
    <source>
        <dbReference type="EMBL" id="RXI79054.1"/>
    </source>
</evidence>
<evidence type="ECO:0000313" key="2">
    <source>
        <dbReference type="Proteomes" id="UP000290602"/>
    </source>
</evidence>
<accession>A0A4Q0VKR9</accession>
<protein>
    <submittedName>
        <fullName evidence="1">Uncharacterized protein</fullName>
    </submittedName>
</protein>
<gene>
    <name evidence="1" type="ORF">DXH47_04550</name>
</gene>
<name>A0A4Q0VKR9_9LACO</name>
<sequence length="220" mass="24336">MRLWAKLGMTVLALGTVSGVLTPSVASAKTKVTGTFANRDLQSYYKSAKAKSAFHFETLKAGKNSKKTATVVVMGDFGSVPNVKYGALTSAKYSKNKKVLTMKYKLVNFKTKNGKTTTSLAKKAYTFKLTKKSTNKFTAKLTGKKANRRLANSGTTYKYTRTKTNPAKAYAKKYVKPTMYKQYLKAFNSINATQAQKKKLATQYATQATNTMVKNFDLKN</sequence>
<reference evidence="1 2" key="1">
    <citation type="submission" date="2018-08" db="EMBL/GenBank/DDBJ databases">
        <title>Lactobacillus suantsai sp. nov., isolated from traditional fermented suan-tsai in Taiwan.</title>
        <authorList>
            <person name="Huang C.-H."/>
        </authorList>
    </citation>
    <scope>NUCLEOTIDE SEQUENCE [LARGE SCALE GENOMIC DNA]</scope>
    <source>
        <strain evidence="1 2">BCRC 12945</strain>
    </source>
</reference>